<evidence type="ECO:0000256" key="8">
    <source>
        <dbReference type="ARBA" id="ARBA00023170"/>
    </source>
</evidence>
<evidence type="ECO:0000256" key="7">
    <source>
        <dbReference type="ARBA" id="ARBA00023157"/>
    </source>
</evidence>
<evidence type="ECO:0000256" key="3">
    <source>
        <dbReference type="ARBA" id="ARBA00022692"/>
    </source>
</evidence>
<keyword evidence="2" id="KW-1003">Cell membrane</keyword>
<evidence type="ECO:0000256" key="6">
    <source>
        <dbReference type="ARBA" id="ARBA00023136"/>
    </source>
</evidence>
<feature type="chain" id="PRO_5026183874" evidence="13">
    <location>
        <begin position="28"/>
        <end position="562"/>
    </location>
</feature>
<protein>
    <submittedName>
        <fullName evidence="15">Butyrophilin-like protein 2</fullName>
    </submittedName>
</protein>
<dbReference type="GO" id="GO:0042130">
    <property type="term" value="P:negative regulation of T cell proliferation"/>
    <property type="evidence" value="ECO:0007669"/>
    <property type="project" value="TreeGrafter"/>
</dbReference>
<keyword evidence="8" id="KW-0675">Receptor</keyword>
<dbReference type="GO" id="GO:0042102">
    <property type="term" value="P:positive regulation of T cell proliferation"/>
    <property type="evidence" value="ECO:0007669"/>
    <property type="project" value="TreeGrafter"/>
</dbReference>
<evidence type="ECO:0000256" key="9">
    <source>
        <dbReference type="ARBA" id="ARBA00023180"/>
    </source>
</evidence>
<evidence type="ECO:0000256" key="12">
    <source>
        <dbReference type="SAM" id="Phobius"/>
    </source>
</evidence>
<feature type="domain" description="Ig-like" evidence="14">
    <location>
        <begin position="400"/>
        <end position="502"/>
    </location>
</feature>
<keyword evidence="9" id="KW-0325">Glycoprotein</keyword>
<dbReference type="GO" id="GO:0009897">
    <property type="term" value="C:external side of plasma membrane"/>
    <property type="evidence" value="ECO:0007669"/>
    <property type="project" value="TreeGrafter"/>
</dbReference>
<dbReference type="InterPro" id="IPR007110">
    <property type="entry name" value="Ig-like_dom"/>
</dbReference>
<comment type="subcellular location">
    <subcellularLocation>
        <location evidence="1">Cell membrane</location>
        <topology evidence="1">Single-pass type I membrane protein</topology>
    </subcellularLocation>
</comment>
<dbReference type="InterPro" id="IPR036179">
    <property type="entry name" value="Ig-like_dom_sf"/>
</dbReference>
<evidence type="ECO:0000256" key="4">
    <source>
        <dbReference type="ARBA" id="ARBA00022729"/>
    </source>
</evidence>
<dbReference type="InterPro" id="IPR003599">
    <property type="entry name" value="Ig_sub"/>
</dbReference>
<dbReference type="GO" id="GO:0006955">
    <property type="term" value="P:immune response"/>
    <property type="evidence" value="ECO:0007669"/>
    <property type="project" value="TreeGrafter"/>
</dbReference>
<sequence>MKLCGFCSLMMFVVFVILLFVSQHALSVEVYEGQESVLLVCQVSVSVSQRSTVVWSREELKNPEVHVRQPSGDDHTDQNQRYTDRTSMRTDALQTGDLSLTLTKPTISDSDTYTCTVRRMGELLSQTEEQLLVRERPPPVWPWVLVLIILLLLAALCLFVYVAYTRMKKRRADFQVGIVEVTEGVESVLLPFKPTVNLSGNIRVKWSRSDSEPVTVHVCQNGRNEPHKQDEAYRGRTEMKEDLLKGGDLSLTLSKPCRDDRGVYVCTIYKNGKFLTQKKVALCVRAFQVATMEVTEGVESVLLPCKITAGLPEDVTVEWKVTVPKPMMVHVYQNNQTQPDKQHEVYRGRTEMKKDPMQTGDLSLTLSDPRVDDGGVYICAVYRDGETLQQKRVALCVKVCQVEKVEITEGVKTALLPFQTRGQLPEDVTVEWRRSDPKPMVVHLFQNGQNQPDTQDEVYRGRTEMKTDPMGTGDLSLTLRKPQFDDGGVYICTVYTDGETLAQKIVVLCIQEDWKTTMELLYQDDGKKNNTTLHQLLGFIYETVDIRNRSSSTDSTPLMAVG</sequence>
<keyword evidence="6 12" id="KW-0472">Membrane</keyword>
<accession>A0A6G1Q828</accession>
<dbReference type="GO" id="GO:0031295">
    <property type="term" value="P:T cell costimulation"/>
    <property type="evidence" value="ECO:0007669"/>
    <property type="project" value="TreeGrafter"/>
</dbReference>
<reference evidence="16" key="2">
    <citation type="submission" date="2019-02" db="EMBL/GenBank/DDBJ databases">
        <title>Opniocepnalus argus Var Kimnra genome.</title>
        <authorList>
            <person name="Zhou C."/>
            <person name="Xiao S."/>
        </authorList>
    </citation>
    <scope>NUCLEOTIDE SEQUENCE [LARGE SCALE GENOMIC DNA]</scope>
</reference>
<keyword evidence="10" id="KW-0393">Immunoglobulin domain</keyword>
<dbReference type="PROSITE" id="PS50835">
    <property type="entry name" value="IG_LIKE"/>
    <property type="match status" value="3"/>
</dbReference>
<dbReference type="Pfam" id="PF07686">
    <property type="entry name" value="V-set"/>
    <property type="match status" value="4"/>
</dbReference>
<dbReference type="GO" id="GO:0071222">
    <property type="term" value="P:cellular response to lipopolysaccharide"/>
    <property type="evidence" value="ECO:0007669"/>
    <property type="project" value="TreeGrafter"/>
</dbReference>
<dbReference type="InterPro" id="IPR051713">
    <property type="entry name" value="T-cell_Activation_Regulation"/>
</dbReference>
<feature type="signal peptide" evidence="13">
    <location>
        <begin position="1"/>
        <end position="27"/>
    </location>
</feature>
<feature type="domain" description="Ig-like" evidence="14">
    <location>
        <begin position="278"/>
        <end position="394"/>
    </location>
</feature>
<feature type="region of interest" description="Disordered" evidence="11">
    <location>
        <begin position="65"/>
        <end position="85"/>
    </location>
</feature>
<organism evidence="15 16">
    <name type="scientific">Channa argus</name>
    <name type="common">Northern snakehead</name>
    <name type="synonym">Ophicephalus argus</name>
    <dbReference type="NCBI Taxonomy" id="215402"/>
    <lineage>
        <taxon>Eukaryota</taxon>
        <taxon>Metazoa</taxon>
        <taxon>Chordata</taxon>
        <taxon>Craniata</taxon>
        <taxon>Vertebrata</taxon>
        <taxon>Euteleostomi</taxon>
        <taxon>Actinopterygii</taxon>
        <taxon>Neopterygii</taxon>
        <taxon>Teleostei</taxon>
        <taxon>Neoteleostei</taxon>
        <taxon>Acanthomorphata</taxon>
        <taxon>Anabantaria</taxon>
        <taxon>Anabantiformes</taxon>
        <taxon>Channoidei</taxon>
        <taxon>Channidae</taxon>
        <taxon>Channa</taxon>
    </lineage>
</organism>
<proteinExistence type="predicted"/>
<dbReference type="SUPFAM" id="SSF48726">
    <property type="entry name" value="Immunoglobulin"/>
    <property type="match status" value="4"/>
</dbReference>
<evidence type="ECO:0000256" key="13">
    <source>
        <dbReference type="SAM" id="SignalP"/>
    </source>
</evidence>
<dbReference type="SMART" id="SM00406">
    <property type="entry name" value="IGv"/>
    <property type="match status" value="4"/>
</dbReference>
<evidence type="ECO:0000313" key="16">
    <source>
        <dbReference type="Proteomes" id="UP000503349"/>
    </source>
</evidence>
<dbReference type="PANTHER" id="PTHR25466">
    <property type="entry name" value="T-LYMPHOCYTE ACTIVATION ANTIGEN"/>
    <property type="match status" value="1"/>
</dbReference>
<reference evidence="15 16" key="1">
    <citation type="submission" date="2019-02" db="EMBL/GenBank/DDBJ databases">
        <title>Opniocepnalus argus genome.</title>
        <authorList>
            <person name="Zhou C."/>
            <person name="Xiao S."/>
        </authorList>
    </citation>
    <scope>NUCLEOTIDE SEQUENCE [LARGE SCALE GENOMIC DNA]</scope>
    <source>
        <strain evidence="15">OARG1902GOOAL</strain>
        <tissue evidence="15">Muscle</tissue>
    </source>
</reference>
<keyword evidence="7" id="KW-1015">Disulfide bond</keyword>
<keyword evidence="16" id="KW-1185">Reference proteome</keyword>
<feature type="domain" description="Ig-like" evidence="14">
    <location>
        <begin position="32"/>
        <end position="132"/>
    </location>
</feature>
<dbReference type="GO" id="GO:0007166">
    <property type="term" value="P:cell surface receptor signaling pathway"/>
    <property type="evidence" value="ECO:0007669"/>
    <property type="project" value="TreeGrafter"/>
</dbReference>
<dbReference type="PANTHER" id="PTHR25466:SF14">
    <property type="entry name" value="BUTYROPHILIN SUBFAMILY 2 MEMBER A2-LIKE-RELATED"/>
    <property type="match status" value="1"/>
</dbReference>
<dbReference type="InterPro" id="IPR013783">
    <property type="entry name" value="Ig-like_fold"/>
</dbReference>
<evidence type="ECO:0000256" key="11">
    <source>
        <dbReference type="SAM" id="MobiDB-lite"/>
    </source>
</evidence>
<evidence type="ECO:0000256" key="2">
    <source>
        <dbReference type="ARBA" id="ARBA00022475"/>
    </source>
</evidence>
<keyword evidence="4 13" id="KW-0732">Signal</keyword>
<evidence type="ECO:0000256" key="5">
    <source>
        <dbReference type="ARBA" id="ARBA00022989"/>
    </source>
</evidence>
<evidence type="ECO:0000256" key="10">
    <source>
        <dbReference type="ARBA" id="ARBA00023319"/>
    </source>
</evidence>
<evidence type="ECO:0000259" key="14">
    <source>
        <dbReference type="PROSITE" id="PS50835"/>
    </source>
</evidence>
<dbReference type="SMART" id="SM00409">
    <property type="entry name" value="IG"/>
    <property type="match status" value="4"/>
</dbReference>
<evidence type="ECO:0000313" key="15">
    <source>
        <dbReference type="EMBL" id="KAF3698428.1"/>
    </source>
</evidence>
<feature type="transmembrane region" description="Helical" evidence="12">
    <location>
        <begin position="140"/>
        <end position="164"/>
    </location>
</feature>
<dbReference type="EMBL" id="CM015724">
    <property type="protein sequence ID" value="KAF3698428.1"/>
    <property type="molecule type" value="Genomic_DNA"/>
</dbReference>
<gene>
    <name evidence="15" type="ORF">EXN66_Car014109</name>
</gene>
<name>A0A6G1Q828_CHAAH</name>
<dbReference type="Gene3D" id="2.60.40.10">
    <property type="entry name" value="Immunoglobulins"/>
    <property type="match status" value="4"/>
</dbReference>
<evidence type="ECO:0000256" key="1">
    <source>
        <dbReference type="ARBA" id="ARBA00004251"/>
    </source>
</evidence>
<dbReference type="AlphaFoldDB" id="A0A6G1Q828"/>
<keyword evidence="3 12" id="KW-0812">Transmembrane</keyword>
<dbReference type="Proteomes" id="UP000503349">
    <property type="component" value="Chromosome 13"/>
</dbReference>
<dbReference type="InterPro" id="IPR013106">
    <property type="entry name" value="Ig_V-set"/>
</dbReference>
<keyword evidence="5 12" id="KW-1133">Transmembrane helix</keyword>